<gene>
    <name evidence="2" type="ORF">HO173_004778</name>
</gene>
<dbReference type="GeneID" id="59286442"/>
<dbReference type="RefSeq" id="XP_037166637.1">
    <property type="nucleotide sequence ID" value="XM_037306699.1"/>
</dbReference>
<accession>A0A8H6FYQ1</accession>
<reference evidence="2 3" key="1">
    <citation type="journal article" date="2020" name="Genomics">
        <title>Complete, high-quality genomes from long-read metagenomic sequencing of two wolf lichen thalli reveals enigmatic genome architecture.</title>
        <authorList>
            <person name="McKenzie S.K."/>
            <person name="Walston R.F."/>
            <person name="Allen J.L."/>
        </authorList>
    </citation>
    <scope>NUCLEOTIDE SEQUENCE [LARGE SCALE GENOMIC DNA]</scope>
    <source>
        <strain evidence="2">WasteWater2</strain>
    </source>
</reference>
<name>A0A8H6FYQ1_9LECA</name>
<dbReference type="EMBL" id="JACCJC010000015">
    <property type="protein sequence ID" value="KAF6237309.1"/>
    <property type="molecule type" value="Genomic_DNA"/>
</dbReference>
<proteinExistence type="predicted"/>
<organism evidence="2 3">
    <name type="scientific">Letharia columbiana</name>
    <dbReference type="NCBI Taxonomy" id="112416"/>
    <lineage>
        <taxon>Eukaryota</taxon>
        <taxon>Fungi</taxon>
        <taxon>Dikarya</taxon>
        <taxon>Ascomycota</taxon>
        <taxon>Pezizomycotina</taxon>
        <taxon>Lecanoromycetes</taxon>
        <taxon>OSLEUM clade</taxon>
        <taxon>Lecanoromycetidae</taxon>
        <taxon>Lecanorales</taxon>
        <taxon>Lecanorineae</taxon>
        <taxon>Parmeliaceae</taxon>
        <taxon>Letharia</taxon>
    </lineage>
</organism>
<feature type="compositionally biased region" description="Basic residues" evidence="1">
    <location>
        <begin position="349"/>
        <end position="364"/>
    </location>
</feature>
<feature type="compositionally biased region" description="Basic and acidic residues" evidence="1">
    <location>
        <begin position="54"/>
        <end position="63"/>
    </location>
</feature>
<evidence type="ECO:0000256" key="1">
    <source>
        <dbReference type="SAM" id="MobiDB-lite"/>
    </source>
</evidence>
<evidence type="ECO:0000313" key="3">
    <source>
        <dbReference type="Proteomes" id="UP000578531"/>
    </source>
</evidence>
<feature type="region of interest" description="Disordered" evidence="1">
    <location>
        <begin position="321"/>
        <end position="392"/>
    </location>
</feature>
<protein>
    <submittedName>
        <fullName evidence="2">Uncharacterized protein</fullName>
    </submittedName>
</protein>
<dbReference type="AlphaFoldDB" id="A0A8H6FYQ1"/>
<feature type="compositionally biased region" description="Low complexity" evidence="1">
    <location>
        <begin position="378"/>
        <end position="392"/>
    </location>
</feature>
<feature type="compositionally biased region" description="Basic and acidic residues" evidence="1">
    <location>
        <begin position="365"/>
        <end position="375"/>
    </location>
</feature>
<dbReference type="Proteomes" id="UP000578531">
    <property type="component" value="Unassembled WGS sequence"/>
</dbReference>
<evidence type="ECO:0000313" key="2">
    <source>
        <dbReference type="EMBL" id="KAF6237309.1"/>
    </source>
</evidence>
<feature type="region of interest" description="Disordered" evidence="1">
    <location>
        <begin position="25"/>
        <end position="65"/>
    </location>
</feature>
<sequence length="392" mass="43067">MDALDKANQGAGPALLQFALGVPMSNDSRITKPDSPSQSRPGRCNTVPPFGPPADHHSQHGEQRSLTQFETTFEDPAAARIGSKTSGDSSLDPESLSSLVQGAQYLESIIGNSPTAIEIDQNVRSAVKAVESLAKAGIDNGWFPCLRSERPCSCKHHSPSATRTKREERAARKAILDQAARDSPDKDGKPLPAHRVLAGYARREFPLSGQMAVIHELERKSGCKECQRARLWCITVEQDKFWNRNQCVECVQRKSMCSLDTSKSVRPFSPFPSDPPLSVEPIAYPDRSVSYLHIQSLGPNVISPILALVAPALFAGTHLHDTRQHHTSLKRSTPLPHQRQQPHQGLRESRRHIIRVPRGRRRTASRGDGKSDSTRARSFSSYTSPSPTSSSS</sequence>
<keyword evidence="3" id="KW-1185">Reference proteome</keyword>
<comment type="caution">
    <text evidence="2">The sequence shown here is derived from an EMBL/GenBank/DDBJ whole genome shotgun (WGS) entry which is preliminary data.</text>
</comment>